<keyword evidence="4" id="KW-0804">Transcription</keyword>
<dbReference type="AlphaFoldDB" id="A0A4Q1HFP5"/>
<comment type="caution">
    <text evidence="6">The sequence shown here is derived from an EMBL/GenBank/DDBJ whole genome shotgun (WGS) entry which is preliminary data.</text>
</comment>
<keyword evidence="7" id="KW-1185">Reference proteome</keyword>
<keyword evidence="3" id="KW-0238">DNA-binding</keyword>
<gene>
    <name evidence="6" type="ORF">C7R54_19405</name>
</gene>
<evidence type="ECO:0000256" key="4">
    <source>
        <dbReference type="ARBA" id="ARBA00023163"/>
    </source>
</evidence>
<evidence type="ECO:0000256" key="3">
    <source>
        <dbReference type="ARBA" id="ARBA00023125"/>
    </source>
</evidence>
<evidence type="ECO:0000256" key="2">
    <source>
        <dbReference type="ARBA" id="ARBA00023015"/>
    </source>
</evidence>
<dbReference type="InterPro" id="IPR005119">
    <property type="entry name" value="LysR_subst-bd"/>
</dbReference>
<organism evidence="6 7">
    <name type="scientific">Achromobacter aloeverae</name>
    <dbReference type="NCBI Taxonomy" id="1750518"/>
    <lineage>
        <taxon>Bacteria</taxon>
        <taxon>Pseudomonadati</taxon>
        <taxon>Pseudomonadota</taxon>
        <taxon>Betaproteobacteria</taxon>
        <taxon>Burkholderiales</taxon>
        <taxon>Alcaligenaceae</taxon>
        <taxon>Achromobacter</taxon>
    </lineage>
</organism>
<reference evidence="6 7" key="1">
    <citation type="journal article" date="2017" name="Int. J. Syst. Evol. Microbiol.">
        <title>Achromobacter aloeverae sp. nov., isolated from the root of Aloe vera (L.) Burm.f.</title>
        <authorList>
            <person name="Kuncharoen N."/>
            <person name="Muramatsu Y."/>
            <person name="Shibata C."/>
            <person name="Kamakura Y."/>
            <person name="Nakagawa Y."/>
            <person name="Tanasupawat S."/>
        </authorList>
    </citation>
    <scope>NUCLEOTIDE SEQUENCE [LARGE SCALE GENOMIC DNA]</scope>
    <source>
        <strain evidence="6 7">AVA-1</strain>
    </source>
</reference>
<dbReference type="PANTHER" id="PTHR30537">
    <property type="entry name" value="HTH-TYPE TRANSCRIPTIONAL REGULATOR"/>
    <property type="match status" value="1"/>
</dbReference>
<keyword evidence="2" id="KW-0805">Transcription regulation</keyword>
<dbReference type="Gene3D" id="3.40.190.10">
    <property type="entry name" value="Periplasmic binding protein-like II"/>
    <property type="match status" value="2"/>
</dbReference>
<dbReference type="Proteomes" id="UP000290849">
    <property type="component" value="Unassembled WGS sequence"/>
</dbReference>
<evidence type="ECO:0000313" key="6">
    <source>
        <dbReference type="EMBL" id="RXN85935.1"/>
    </source>
</evidence>
<dbReference type="GO" id="GO:0043565">
    <property type="term" value="F:sequence-specific DNA binding"/>
    <property type="evidence" value="ECO:0007669"/>
    <property type="project" value="TreeGrafter"/>
</dbReference>
<dbReference type="Pfam" id="PF03466">
    <property type="entry name" value="LysR_substrate"/>
    <property type="match status" value="1"/>
</dbReference>
<dbReference type="PRINTS" id="PR00039">
    <property type="entry name" value="HTHLYSR"/>
</dbReference>
<proteinExistence type="inferred from homology"/>
<dbReference type="CDD" id="cd08432">
    <property type="entry name" value="PBP2_GcdR_TrpI_HvrB_AmpR_like"/>
    <property type="match status" value="1"/>
</dbReference>
<dbReference type="GO" id="GO:0006351">
    <property type="term" value="P:DNA-templated transcription"/>
    <property type="evidence" value="ECO:0007669"/>
    <property type="project" value="TreeGrafter"/>
</dbReference>
<name>A0A4Q1HFP5_9BURK</name>
<dbReference type="PROSITE" id="PS50931">
    <property type="entry name" value="HTH_LYSR"/>
    <property type="match status" value="1"/>
</dbReference>
<dbReference type="Pfam" id="PF00126">
    <property type="entry name" value="HTH_1"/>
    <property type="match status" value="1"/>
</dbReference>
<dbReference type="Gene3D" id="1.10.10.10">
    <property type="entry name" value="Winged helix-like DNA-binding domain superfamily/Winged helix DNA-binding domain"/>
    <property type="match status" value="1"/>
</dbReference>
<dbReference type="InterPro" id="IPR036388">
    <property type="entry name" value="WH-like_DNA-bd_sf"/>
</dbReference>
<protein>
    <submittedName>
        <fullName evidence="6">LysR family transcriptional regulator</fullName>
    </submittedName>
</protein>
<dbReference type="InterPro" id="IPR036390">
    <property type="entry name" value="WH_DNA-bd_sf"/>
</dbReference>
<evidence type="ECO:0000259" key="5">
    <source>
        <dbReference type="PROSITE" id="PS50931"/>
    </source>
</evidence>
<dbReference type="SUPFAM" id="SSF46785">
    <property type="entry name" value="Winged helix' DNA-binding domain"/>
    <property type="match status" value="1"/>
</dbReference>
<sequence length="306" mass="33260">MRLFRSLPPLLSLRAFEAAARHLSFSLAAAELFVTQSAVSHHIQKLEADLGVALFERRTRAVALTPEGEAYYANVHAAFELLRGGTEAIRAQAIGAATLTVGVLASFATRWLAPRLPAFSAAYPDITLQLRPEIALADVPAGAVDVAIRYGRGRWPATRARRLMAERLFPVCAPSLLAGGSRPRRPQDLARFPILASYSKNAFEWDCWARHVGLDLGAMQTVQLHDYNIVVEAALAGQGIAMGRQRLIAGQLETGALVPVLPDAVLDDDRIGWWLVSPKGTPKRAASAFCDWLVQAAEKDALDPMH</sequence>
<accession>A0A4Q1HFP5</accession>
<dbReference type="SUPFAM" id="SSF53850">
    <property type="entry name" value="Periplasmic binding protein-like II"/>
    <property type="match status" value="1"/>
</dbReference>
<dbReference type="PANTHER" id="PTHR30537:SF74">
    <property type="entry name" value="HTH-TYPE TRANSCRIPTIONAL REGULATOR TRPI"/>
    <property type="match status" value="1"/>
</dbReference>
<dbReference type="InterPro" id="IPR058163">
    <property type="entry name" value="LysR-type_TF_proteobact-type"/>
</dbReference>
<dbReference type="NCBIfam" id="NF008352">
    <property type="entry name" value="PRK11139.1"/>
    <property type="match status" value="1"/>
</dbReference>
<evidence type="ECO:0000256" key="1">
    <source>
        <dbReference type="ARBA" id="ARBA00009437"/>
    </source>
</evidence>
<comment type="similarity">
    <text evidence="1">Belongs to the LysR transcriptional regulatory family.</text>
</comment>
<dbReference type="InterPro" id="IPR000847">
    <property type="entry name" value="LysR_HTH_N"/>
</dbReference>
<feature type="domain" description="HTH lysR-type" evidence="5">
    <location>
        <begin position="8"/>
        <end position="65"/>
    </location>
</feature>
<dbReference type="OrthoDB" id="8591238at2"/>
<evidence type="ECO:0000313" key="7">
    <source>
        <dbReference type="Proteomes" id="UP000290849"/>
    </source>
</evidence>
<dbReference type="GO" id="GO:0003700">
    <property type="term" value="F:DNA-binding transcription factor activity"/>
    <property type="evidence" value="ECO:0007669"/>
    <property type="project" value="InterPro"/>
</dbReference>
<dbReference type="FunFam" id="1.10.10.10:FF:000038">
    <property type="entry name" value="Glycine cleavage system transcriptional activator"/>
    <property type="match status" value="1"/>
</dbReference>
<dbReference type="EMBL" id="PYAL01000006">
    <property type="protein sequence ID" value="RXN85935.1"/>
    <property type="molecule type" value="Genomic_DNA"/>
</dbReference>
<dbReference type="RefSeq" id="WP_129152106.1">
    <property type="nucleotide sequence ID" value="NZ_JBHSDO010000017.1"/>
</dbReference>